<evidence type="ECO:0000313" key="9">
    <source>
        <dbReference type="Proteomes" id="UP000028926"/>
    </source>
</evidence>
<dbReference type="EMBL" id="CP008941">
    <property type="protein sequence ID" value="AIK96587.1"/>
    <property type="molecule type" value="Genomic_DNA"/>
</dbReference>
<dbReference type="OrthoDB" id="98563at2"/>
<feature type="transmembrane region" description="Helical" evidence="6">
    <location>
        <begin position="1028"/>
        <end position="1051"/>
    </location>
</feature>
<evidence type="ECO:0000256" key="4">
    <source>
        <dbReference type="ARBA" id="ARBA00022971"/>
    </source>
</evidence>
<evidence type="ECO:0000256" key="1">
    <source>
        <dbReference type="ARBA" id="ARBA00010873"/>
    </source>
</evidence>
<dbReference type="GO" id="GO:0005524">
    <property type="term" value="F:ATP binding"/>
    <property type="evidence" value="ECO:0007669"/>
    <property type="project" value="UniProtKB-KW"/>
</dbReference>
<dbReference type="Pfam" id="PF03389">
    <property type="entry name" value="MobA_MobL"/>
    <property type="match status" value="1"/>
</dbReference>
<feature type="region of interest" description="Disordered" evidence="5">
    <location>
        <begin position="955"/>
        <end position="982"/>
    </location>
</feature>
<sequence>MALYHAHIKVLSRSDRNTVAALAYRSGTQLTEERTGEGFNFRNKSVEYVELLLPESSPQWAKDLQNLIEKNREKGVQKLSSIAESSEKRIDAQVYKDFEFALPSELTVEQNKALLREFIQDQFCQRGITVLANFHNDYDDKTGQRKPHCHAVLLTRELTETGLSQYKNRDWNQPSLLEEWREQLAAYTNFHLQLHGYQERVDHRSYAEQGIEIEPQPKLSRSVHEMEGRLGNNAQDIHPDQHTDKAKEYQHIKLKNLYRIMKNPEVVFGIIHKSQATFMEGDIDKVLARYIDDPEVFRACQTKLKNSAELKLLRETEHGAVYTTRSMIKRELSLINVAQTLSQTEGNKVSDQSIQNHVALYDKKYEKSGGLSSDQKRALDHLVQDKKLVAIVGYAGTGKSSILSCAQDIWQENGYAVYGLAPTGKAAQNLQNDGIPSMTLHKFLRQYHQGRSQFKSKSVLILDEAGMVDITRFEELLDASKKLGVKLVTVGDGKQLQPIEAGAAFRLVTKETGVATLETVIRQKQAWMKEATRNFGRGDTEKAIGSYLEKGRVILIDEPIPDINQLVATKDYAGLVEAFNVAVRSQKLAGWTLRSDIELTSSEKEMGSSKIEAWKAVEKETAQSIAENIDSCRPYIFSYRTDPLRIAQNLSPNKINAEKITSQWNIDRGANKGWEFTCNPRQTTMAALLRDWHQSVQAEPKENHVLMAYTLKETEILNQQARDLRIQDGAIDKQSFTHQITRIDTDDFGDEVRTNKQRHFSKGDRLLFMKNDHGLGVRNGMVGTIEEINKTTLKVRLDAKEGEEGKIVSFASKLYPYVDLGWAINLNKQQGATNHKSFILASNHFHSNLTYVALTRHTEEASIYGTSQEFWTESVFAKQLAKGQEKLSSLDYIDSDQALKLARQESSIITEALEGVSNQLKAIHYTAKRSFTRWLGKEPTFEKIKVRETLTEAQRAHRLQDDSQIPLNSSLGTSEPPSSEPALSWKEMVADLEKKDMEKRILKSTGQTMEEYRALKASCMVSPLTRTLLPLAPLGVMFSISLFNLSVLSLYRIKRLQYP</sequence>
<comment type="similarity">
    <text evidence="1">Belongs to the MobA/MobL family.</text>
</comment>
<dbReference type="InterPro" id="IPR050534">
    <property type="entry name" value="Coronavir_polyprotein_1ab"/>
</dbReference>
<keyword evidence="6" id="KW-0472">Membrane</keyword>
<dbReference type="eggNOG" id="COG0507">
    <property type="taxonomic scope" value="Bacteria"/>
</dbReference>
<keyword evidence="9" id="KW-1185">Reference proteome</keyword>
<feature type="compositionally biased region" description="Polar residues" evidence="5">
    <location>
        <begin position="962"/>
        <end position="977"/>
    </location>
</feature>
<keyword evidence="3" id="KW-0067">ATP-binding</keyword>
<evidence type="ECO:0000259" key="7">
    <source>
        <dbReference type="Pfam" id="PF03389"/>
    </source>
</evidence>
<dbReference type="KEGG" id="paca:ID47_07400"/>
<dbReference type="InterPro" id="IPR027417">
    <property type="entry name" value="P-loop_NTPase"/>
</dbReference>
<keyword evidence="2" id="KW-0547">Nucleotide-binding</keyword>
<reference evidence="8 9" key="1">
    <citation type="submission" date="2014-07" db="EMBL/GenBank/DDBJ databases">
        <title>Comparative genomic insights into amoeba endosymbionts belonging to the families of Holosporaceae and Candidatus Midichloriaceae within Rickettsiales.</title>
        <authorList>
            <person name="Wang Z."/>
            <person name="Wu M."/>
        </authorList>
    </citation>
    <scope>NUCLEOTIDE SEQUENCE [LARGE SCALE GENOMIC DNA]</scope>
    <source>
        <strain evidence="8">PRA3</strain>
    </source>
</reference>
<evidence type="ECO:0000256" key="2">
    <source>
        <dbReference type="ARBA" id="ARBA00022741"/>
    </source>
</evidence>
<keyword evidence="6" id="KW-1133">Transmembrane helix</keyword>
<evidence type="ECO:0000256" key="6">
    <source>
        <dbReference type="SAM" id="Phobius"/>
    </source>
</evidence>
<organism evidence="8 9">
    <name type="scientific">Candidatus Odyssella acanthamoebae</name>
    <dbReference type="NCBI Taxonomy" id="91604"/>
    <lineage>
        <taxon>Bacteria</taxon>
        <taxon>Pseudomonadati</taxon>
        <taxon>Pseudomonadota</taxon>
        <taxon>Alphaproteobacteria</taxon>
        <taxon>Holosporales</taxon>
        <taxon>Candidatus Paracaedibacteraceae</taxon>
        <taxon>Candidatus Odyssella</taxon>
    </lineage>
</organism>
<dbReference type="Gene3D" id="2.30.30.940">
    <property type="match status" value="1"/>
</dbReference>
<dbReference type="HOGENOM" id="CLU_006069_1_0_5"/>
<evidence type="ECO:0000313" key="8">
    <source>
        <dbReference type="EMBL" id="AIK96587.1"/>
    </source>
</evidence>
<accession>A0A077ATS4</accession>
<feature type="domain" description="MobA/MobL protein" evidence="7">
    <location>
        <begin position="16"/>
        <end position="228"/>
    </location>
</feature>
<protein>
    <recommendedName>
        <fullName evidence="7">MobA/MobL protein domain-containing protein</fullName>
    </recommendedName>
</protein>
<dbReference type="SUPFAM" id="SSF52540">
    <property type="entry name" value="P-loop containing nucleoside triphosphate hydrolases"/>
    <property type="match status" value="2"/>
</dbReference>
<dbReference type="PANTHER" id="PTHR43788">
    <property type="entry name" value="DNA2/NAM7 HELICASE FAMILY MEMBER"/>
    <property type="match status" value="1"/>
</dbReference>
<dbReference type="CDD" id="cd17933">
    <property type="entry name" value="DEXSc_RecD-like"/>
    <property type="match status" value="1"/>
</dbReference>
<dbReference type="STRING" id="91604.ID47_07400"/>
<dbReference type="RefSeq" id="WP_038465133.1">
    <property type="nucleotide sequence ID" value="NZ_CP008941.1"/>
</dbReference>
<dbReference type="Gene3D" id="3.40.50.300">
    <property type="entry name" value="P-loop containing nucleotide triphosphate hydrolases"/>
    <property type="match status" value="2"/>
</dbReference>
<dbReference type="AlphaFoldDB" id="A0A077ATS4"/>
<dbReference type="GO" id="GO:0003678">
    <property type="term" value="F:DNA helicase activity"/>
    <property type="evidence" value="ECO:0007669"/>
    <property type="project" value="UniProtKB-ARBA"/>
</dbReference>
<gene>
    <name evidence="8" type="ORF">ID47_07400</name>
</gene>
<proteinExistence type="inferred from homology"/>
<dbReference type="InterPro" id="IPR005053">
    <property type="entry name" value="MobA_MobL"/>
</dbReference>
<evidence type="ECO:0000256" key="3">
    <source>
        <dbReference type="ARBA" id="ARBA00022840"/>
    </source>
</evidence>
<keyword evidence="4" id="KW-0184">Conjugation</keyword>
<dbReference type="Proteomes" id="UP000028926">
    <property type="component" value="Chromosome"/>
</dbReference>
<keyword evidence="6" id="KW-0812">Transmembrane</keyword>
<dbReference type="Gene3D" id="3.30.930.30">
    <property type="match status" value="1"/>
</dbReference>
<dbReference type="PANTHER" id="PTHR43788:SF6">
    <property type="entry name" value="DNA HELICASE B"/>
    <property type="match status" value="1"/>
</dbReference>
<dbReference type="Pfam" id="PF13604">
    <property type="entry name" value="AAA_30"/>
    <property type="match status" value="1"/>
</dbReference>
<name>A0A077ATS4_9PROT</name>
<evidence type="ECO:0000256" key="5">
    <source>
        <dbReference type="SAM" id="MobiDB-lite"/>
    </source>
</evidence>